<name>A0A5B8XW93_9DELT</name>
<organism evidence="9 10">
    <name type="scientific">Microvenator marinus</name>
    <dbReference type="NCBI Taxonomy" id="2600177"/>
    <lineage>
        <taxon>Bacteria</taxon>
        <taxon>Deltaproteobacteria</taxon>
        <taxon>Bradymonadales</taxon>
        <taxon>Microvenatoraceae</taxon>
        <taxon>Microvenator</taxon>
    </lineage>
</organism>
<reference evidence="9 10" key="1">
    <citation type="submission" date="2019-08" db="EMBL/GenBank/DDBJ databases">
        <authorList>
            <person name="Liang Q."/>
        </authorList>
    </citation>
    <scope>NUCLEOTIDE SEQUENCE [LARGE SCALE GENOMIC DNA]</scope>
    <source>
        <strain evidence="9 10">V1718</strain>
    </source>
</reference>
<dbReference type="Proteomes" id="UP000321595">
    <property type="component" value="Chromosome"/>
</dbReference>
<comment type="similarity">
    <text evidence="7">Belongs to the PINc/VapC protein family.</text>
</comment>
<dbReference type="Pfam" id="PF01850">
    <property type="entry name" value="PIN"/>
    <property type="match status" value="1"/>
</dbReference>
<accession>A0A5B8XW93</accession>
<evidence type="ECO:0000256" key="6">
    <source>
        <dbReference type="ARBA" id="ARBA00022842"/>
    </source>
</evidence>
<dbReference type="InterPro" id="IPR050556">
    <property type="entry name" value="Type_II_TA_system_RNase"/>
</dbReference>
<evidence type="ECO:0000259" key="8">
    <source>
        <dbReference type="Pfam" id="PF01850"/>
    </source>
</evidence>
<dbReference type="Gene3D" id="3.40.50.1010">
    <property type="entry name" value="5'-nuclease"/>
    <property type="match status" value="1"/>
</dbReference>
<evidence type="ECO:0000256" key="2">
    <source>
        <dbReference type="ARBA" id="ARBA00022649"/>
    </source>
</evidence>
<protein>
    <submittedName>
        <fullName evidence="9">Type II toxin-antitoxin system VapC family toxin</fullName>
    </submittedName>
</protein>
<evidence type="ECO:0000256" key="4">
    <source>
        <dbReference type="ARBA" id="ARBA00022723"/>
    </source>
</evidence>
<keyword evidence="6" id="KW-0460">Magnesium</keyword>
<gene>
    <name evidence="9" type="ORF">FRD01_12320</name>
</gene>
<keyword evidence="2" id="KW-1277">Toxin-antitoxin system</keyword>
<comment type="cofactor">
    <cofactor evidence="1">
        <name>Mg(2+)</name>
        <dbReference type="ChEBI" id="CHEBI:18420"/>
    </cofactor>
</comment>
<evidence type="ECO:0000256" key="5">
    <source>
        <dbReference type="ARBA" id="ARBA00022801"/>
    </source>
</evidence>
<dbReference type="GO" id="GO:0004518">
    <property type="term" value="F:nuclease activity"/>
    <property type="evidence" value="ECO:0007669"/>
    <property type="project" value="UniProtKB-KW"/>
</dbReference>
<evidence type="ECO:0000256" key="1">
    <source>
        <dbReference type="ARBA" id="ARBA00001946"/>
    </source>
</evidence>
<feature type="domain" description="PIN" evidence="8">
    <location>
        <begin position="5"/>
        <end position="116"/>
    </location>
</feature>
<keyword evidence="10" id="KW-1185">Reference proteome</keyword>
<dbReference type="AlphaFoldDB" id="A0A5B8XW93"/>
<dbReference type="InterPro" id="IPR029060">
    <property type="entry name" value="PIN-like_dom_sf"/>
</dbReference>
<evidence type="ECO:0000313" key="10">
    <source>
        <dbReference type="Proteomes" id="UP000321595"/>
    </source>
</evidence>
<dbReference type="SUPFAM" id="SSF88723">
    <property type="entry name" value="PIN domain-like"/>
    <property type="match status" value="1"/>
</dbReference>
<proteinExistence type="inferred from homology"/>
<keyword evidence="5" id="KW-0378">Hydrolase</keyword>
<evidence type="ECO:0000313" key="9">
    <source>
        <dbReference type="EMBL" id="QED28006.1"/>
    </source>
</evidence>
<dbReference type="EMBL" id="CP042467">
    <property type="protein sequence ID" value="QED28006.1"/>
    <property type="molecule type" value="Genomic_DNA"/>
</dbReference>
<sequence length="127" mass="14096">MVKGVLLDSVVLIDHLNGIQASADYLASLHRNSTPVWISAITRAEVLAGTKSHYEFGLISRLLAEFEFAPLSSEVADSAAELRRTLRLRLPDAFQLACALNLDLKLATRNTRDFSENDPRIEVPYTL</sequence>
<dbReference type="PANTHER" id="PTHR33653:SF1">
    <property type="entry name" value="RIBONUCLEASE VAPC2"/>
    <property type="match status" value="1"/>
</dbReference>
<dbReference type="RefSeq" id="WP_146960051.1">
    <property type="nucleotide sequence ID" value="NZ_CP042467.1"/>
</dbReference>
<keyword evidence="4" id="KW-0479">Metal-binding</keyword>
<dbReference type="InterPro" id="IPR002716">
    <property type="entry name" value="PIN_dom"/>
</dbReference>
<dbReference type="GO" id="GO:0016787">
    <property type="term" value="F:hydrolase activity"/>
    <property type="evidence" value="ECO:0007669"/>
    <property type="project" value="UniProtKB-KW"/>
</dbReference>
<dbReference type="KEGG" id="bbae:FRD01_12320"/>
<dbReference type="OrthoDB" id="9804823at2"/>
<dbReference type="PANTHER" id="PTHR33653">
    <property type="entry name" value="RIBONUCLEASE VAPC2"/>
    <property type="match status" value="1"/>
</dbReference>
<keyword evidence="3" id="KW-0540">Nuclease</keyword>
<dbReference type="GO" id="GO:0046872">
    <property type="term" value="F:metal ion binding"/>
    <property type="evidence" value="ECO:0007669"/>
    <property type="project" value="UniProtKB-KW"/>
</dbReference>
<evidence type="ECO:0000256" key="3">
    <source>
        <dbReference type="ARBA" id="ARBA00022722"/>
    </source>
</evidence>
<evidence type="ECO:0000256" key="7">
    <source>
        <dbReference type="ARBA" id="ARBA00038093"/>
    </source>
</evidence>